<protein>
    <submittedName>
        <fullName evidence="1">Uncharacterized protein</fullName>
    </submittedName>
</protein>
<reference evidence="1" key="1">
    <citation type="submission" date="2009-10" db="EMBL/GenBank/DDBJ databases">
        <authorList>
            <consortium name="Los Alamos National Laboratory (LANL)"/>
            <consortium name="National Microbial Pathogen Data Resource (NMPDR)"/>
            <person name="Munk A.C."/>
            <person name="Tapia R."/>
            <person name="Green L."/>
            <person name="Rogers Y."/>
            <person name="Detter J.C."/>
            <person name="Bruce D."/>
            <person name="Brettin T.S."/>
            <person name="Colwell R."/>
            <person name="Huq A."/>
            <person name="Grim C.J."/>
            <person name="Hasan N.A."/>
            <person name="Vonstein V."/>
            <person name="Bartels D."/>
        </authorList>
    </citation>
    <scope>NUCLEOTIDE SEQUENCE</scope>
    <source>
        <strain evidence="1">EX25</strain>
    </source>
</reference>
<evidence type="ECO:0000313" key="1">
    <source>
        <dbReference type="EMBL" id="ACY49818.1"/>
    </source>
</evidence>
<accession>A0ACA6QHI9</accession>
<organism evidence="1 2">
    <name type="scientific">Vibrio antiquarius (strain Ex25)</name>
    <dbReference type="NCBI Taxonomy" id="150340"/>
    <lineage>
        <taxon>Bacteria</taxon>
        <taxon>Pseudomonadati</taxon>
        <taxon>Pseudomonadota</taxon>
        <taxon>Gammaproteobacteria</taxon>
        <taxon>Vibrionales</taxon>
        <taxon>Vibrionaceae</taxon>
        <taxon>Vibrio</taxon>
        <taxon>Vibrio diabolicus subgroup</taxon>
    </lineage>
</organism>
<keyword evidence="2" id="KW-1185">Reference proteome</keyword>
<dbReference type="EMBL" id="CP001805">
    <property type="protein sequence ID" value="ACY49818.1"/>
    <property type="molecule type" value="Genomic_DNA"/>
</dbReference>
<proteinExistence type="predicted"/>
<dbReference type="Proteomes" id="UP000002571">
    <property type="component" value="Chromosome 1"/>
</dbReference>
<gene>
    <name evidence="1" type="ordered locus">VEA_001655</name>
</gene>
<evidence type="ECO:0000313" key="2">
    <source>
        <dbReference type="Proteomes" id="UP000002571"/>
    </source>
</evidence>
<name>A0ACA6QHI9_VIBAE</name>
<sequence length="43" mass="5257">MLVLVMKRRKIDENLPLLARFYRTMPFHLAHHFSRVNEKTHPI</sequence>